<geneLocation type="plasmid" evidence="2 3">
    <name>unnamed2</name>
</geneLocation>
<reference evidence="2 3" key="1">
    <citation type="submission" date="2023-02" db="EMBL/GenBank/DDBJ databases">
        <title>Genome sequence of Sphingomonas naphthae.</title>
        <authorList>
            <person name="Kim S."/>
            <person name="Heo J."/>
            <person name="Kwon S.-W."/>
        </authorList>
    </citation>
    <scope>NUCLEOTIDE SEQUENCE [LARGE SCALE GENOMIC DNA]</scope>
    <source>
        <strain evidence="2 3">KACC 18716</strain>
        <plasmid evidence="2 3">unnamed2</plasmid>
    </source>
</reference>
<dbReference type="Pfam" id="PF20398">
    <property type="entry name" value="DUF6691"/>
    <property type="match status" value="1"/>
</dbReference>
<evidence type="ECO:0000313" key="3">
    <source>
        <dbReference type="Proteomes" id="UP001220395"/>
    </source>
</evidence>
<sequence length="137" mass="14154">MRLVLTLLAGVLFGAGLAISGMADPARVRGFLDLLGAWDPTLAFVMAGAIMPMAIAWMTQQRMERPVAADAFVLPGTRSIDRRLAIGAVLFGVGWGIAGLCPGPAIADLAIAPLPAGLFVIAMIAGMALHRLLPPPA</sequence>
<proteinExistence type="predicted"/>
<dbReference type="Proteomes" id="UP001220395">
    <property type="component" value="Plasmid unnamed2"/>
</dbReference>
<evidence type="ECO:0000313" key="2">
    <source>
        <dbReference type="EMBL" id="WCT75749.1"/>
    </source>
</evidence>
<accession>A0ABY7TUA7</accession>
<feature type="transmembrane region" description="Helical" evidence="1">
    <location>
        <begin position="84"/>
        <end position="106"/>
    </location>
</feature>
<keyword evidence="1" id="KW-0472">Membrane</keyword>
<evidence type="ECO:0000256" key="1">
    <source>
        <dbReference type="SAM" id="Phobius"/>
    </source>
</evidence>
<keyword evidence="2" id="KW-0614">Plasmid</keyword>
<organism evidence="2 3">
    <name type="scientific">Sphingomonas naphthae</name>
    <dbReference type="NCBI Taxonomy" id="1813468"/>
    <lineage>
        <taxon>Bacteria</taxon>
        <taxon>Pseudomonadati</taxon>
        <taxon>Pseudomonadota</taxon>
        <taxon>Alphaproteobacteria</taxon>
        <taxon>Sphingomonadales</taxon>
        <taxon>Sphingomonadaceae</taxon>
        <taxon>Sphingomonas</taxon>
    </lineage>
</organism>
<dbReference type="InterPro" id="IPR046513">
    <property type="entry name" value="DUF6691"/>
</dbReference>
<dbReference type="EMBL" id="CP117413">
    <property type="protein sequence ID" value="WCT75749.1"/>
    <property type="molecule type" value="Genomic_DNA"/>
</dbReference>
<keyword evidence="3" id="KW-1185">Reference proteome</keyword>
<dbReference type="RefSeq" id="WP_273691956.1">
    <property type="nucleotide sequence ID" value="NZ_CP117413.1"/>
</dbReference>
<feature type="transmembrane region" description="Helical" evidence="1">
    <location>
        <begin position="112"/>
        <end position="133"/>
    </location>
</feature>
<keyword evidence="1" id="KW-0812">Transmembrane</keyword>
<gene>
    <name evidence="2" type="ORF">PQ455_20420</name>
</gene>
<keyword evidence="1" id="KW-1133">Transmembrane helix</keyword>
<protein>
    <submittedName>
        <fullName evidence="2">YeeE/YedE family protein</fullName>
    </submittedName>
</protein>
<feature type="transmembrane region" description="Helical" evidence="1">
    <location>
        <begin position="42"/>
        <end position="59"/>
    </location>
</feature>
<name>A0ABY7TUA7_9SPHN</name>